<evidence type="ECO:0000313" key="2">
    <source>
        <dbReference type="Proteomes" id="UP001208570"/>
    </source>
</evidence>
<feature type="non-terminal residue" evidence="1">
    <location>
        <position position="1"/>
    </location>
</feature>
<accession>A0AAD9MN26</accession>
<dbReference type="EMBL" id="JAODUP010001736">
    <property type="protein sequence ID" value="KAK2139525.1"/>
    <property type="molecule type" value="Genomic_DNA"/>
</dbReference>
<dbReference type="Proteomes" id="UP001208570">
    <property type="component" value="Unassembled WGS sequence"/>
</dbReference>
<organism evidence="1 2">
    <name type="scientific">Paralvinella palmiformis</name>
    <dbReference type="NCBI Taxonomy" id="53620"/>
    <lineage>
        <taxon>Eukaryota</taxon>
        <taxon>Metazoa</taxon>
        <taxon>Spiralia</taxon>
        <taxon>Lophotrochozoa</taxon>
        <taxon>Annelida</taxon>
        <taxon>Polychaeta</taxon>
        <taxon>Sedentaria</taxon>
        <taxon>Canalipalpata</taxon>
        <taxon>Terebellida</taxon>
        <taxon>Terebelliformia</taxon>
        <taxon>Alvinellidae</taxon>
        <taxon>Paralvinella</taxon>
    </lineage>
</organism>
<evidence type="ECO:0000313" key="1">
    <source>
        <dbReference type="EMBL" id="KAK2139525.1"/>
    </source>
</evidence>
<keyword evidence="2" id="KW-1185">Reference proteome</keyword>
<name>A0AAD9MN26_9ANNE</name>
<dbReference type="AlphaFoldDB" id="A0AAD9MN26"/>
<proteinExistence type="predicted"/>
<protein>
    <submittedName>
        <fullName evidence="1">Uncharacterized protein</fullName>
    </submittedName>
</protein>
<sequence>MYIPKHQHLIEQLPTVIIAHNPDIIVITDNLAKNSKGDPEDIESHIKFIECLRDTYLIQHITEQTHYRGEEKPNILDLIIR</sequence>
<comment type="caution">
    <text evidence="1">The sequence shown here is derived from an EMBL/GenBank/DDBJ whole genome shotgun (WGS) entry which is preliminary data.</text>
</comment>
<gene>
    <name evidence="1" type="ORF">LSH36_1737g00005</name>
</gene>
<reference evidence="1" key="1">
    <citation type="journal article" date="2023" name="Mol. Biol. Evol.">
        <title>Third-Generation Sequencing Reveals the Adaptive Role of the Epigenome in Three Deep-Sea Polychaetes.</title>
        <authorList>
            <person name="Perez M."/>
            <person name="Aroh O."/>
            <person name="Sun Y."/>
            <person name="Lan Y."/>
            <person name="Juniper S.K."/>
            <person name="Young C.R."/>
            <person name="Angers B."/>
            <person name="Qian P.Y."/>
        </authorList>
    </citation>
    <scope>NUCLEOTIDE SEQUENCE</scope>
    <source>
        <strain evidence="1">P08H-3</strain>
    </source>
</reference>